<organism evidence="1 2">
    <name type="scientific">Protopolystoma xenopodis</name>
    <dbReference type="NCBI Taxonomy" id="117903"/>
    <lineage>
        <taxon>Eukaryota</taxon>
        <taxon>Metazoa</taxon>
        <taxon>Spiralia</taxon>
        <taxon>Lophotrochozoa</taxon>
        <taxon>Platyhelminthes</taxon>
        <taxon>Monogenea</taxon>
        <taxon>Polyopisthocotylea</taxon>
        <taxon>Polystomatidea</taxon>
        <taxon>Polystomatidae</taxon>
        <taxon>Protopolystoma</taxon>
    </lineage>
</organism>
<dbReference type="EMBL" id="CAAALY010038345">
    <property type="protein sequence ID" value="VEL18720.1"/>
    <property type="molecule type" value="Genomic_DNA"/>
</dbReference>
<evidence type="ECO:0000313" key="2">
    <source>
        <dbReference type="Proteomes" id="UP000784294"/>
    </source>
</evidence>
<name>A0A3S5BBQ3_9PLAT</name>
<dbReference type="Proteomes" id="UP000784294">
    <property type="component" value="Unassembled WGS sequence"/>
</dbReference>
<proteinExistence type="predicted"/>
<dbReference type="AlphaFoldDB" id="A0A3S5BBQ3"/>
<gene>
    <name evidence="1" type="ORF">PXEA_LOCUS12160</name>
</gene>
<protein>
    <submittedName>
        <fullName evidence="1">Uncharacterized protein</fullName>
    </submittedName>
</protein>
<keyword evidence="2" id="KW-1185">Reference proteome</keyword>
<accession>A0A3S5BBQ3</accession>
<reference evidence="1" key="1">
    <citation type="submission" date="2018-11" db="EMBL/GenBank/DDBJ databases">
        <authorList>
            <consortium name="Pathogen Informatics"/>
        </authorList>
    </citation>
    <scope>NUCLEOTIDE SEQUENCE</scope>
</reference>
<sequence length="115" mass="12519">MPSANQLYCPQNRECGVISIPLSMVHFILNWLSLSDVVFGIVFNASLHQYPPQALFFSQWFPCRPAHPSNHRSPAYSLLPIGSGCPEAILACDSDSYFQGVFVSGGKTASNIGIS</sequence>
<evidence type="ECO:0000313" key="1">
    <source>
        <dbReference type="EMBL" id="VEL18720.1"/>
    </source>
</evidence>
<comment type="caution">
    <text evidence="1">The sequence shown here is derived from an EMBL/GenBank/DDBJ whole genome shotgun (WGS) entry which is preliminary data.</text>
</comment>